<reference evidence="1 5" key="2">
    <citation type="submission" date="2021-05" db="EMBL/GenBank/DDBJ databases">
        <title>Molecular characterization for Shewanella algae harboring chromosomal blaOXA-55-like strains isolated from clinical and environment sample.</title>
        <authorList>
            <person name="Ohama Y."/>
            <person name="Aoki K."/>
            <person name="Harada S."/>
            <person name="Moriya K."/>
            <person name="Ishii Y."/>
            <person name="Tateda K."/>
        </authorList>
    </citation>
    <scope>NUCLEOTIDE SEQUENCE [LARGE SCALE GENOMIC DNA]</scope>
    <source>
        <strain evidence="1 5">MBTL60-118</strain>
    </source>
</reference>
<proteinExistence type="predicted"/>
<dbReference type="PANTHER" id="PTHR45458">
    <property type="entry name" value="SHORT-CHAIN DEHYDROGENASE/REDUCTASE SDR"/>
    <property type="match status" value="1"/>
</dbReference>
<reference evidence="2 4" key="1">
    <citation type="submission" date="2016-07" db="EMBL/GenBank/DDBJ databases">
        <title>Whole-genome of two Shewanella species isolated from a digestive organ of sea cucumber Apostichopus japonicus Selenka 1867.</title>
        <authorList>
            <person name="Hong H.-H."/>
            <person name="Choi H."/>
            <person name="Cheon S."/>
            <person name="Oh J.-S."/>
            <person name="Lee H.-G."/>
            <person name="Park C."/>
        </authorList>
    </citation>
    <scope>NUCLEOTIDE SEQUENCE [LARGE SCALE GENOMIC DNA]</scope>
    <source>
        <strain evidence="2 4">CSB03KR</strain>
    </source>
</reference>
<dbReference type="GO" id="GO:0016616">
    <property type="term" value="F:oxidoreductase activity, acting on the CH-OH group of donors, NAD or NADP as acceptor"/>
    <property type="evidence" value="ECO:0007669"/>
    <property type="project" value="TreeGrafter"/>
</dbReference>
<dbReference type="AlphaFoldDB" id="A0A1E5IP14"/>
<sequence length="231" mass="24896">MTKHVVITGANRGIGLGLVKYYLDKDYTVAACCRQPNHADELNELAEQCTTLSVYSLDVESEASISDFVTALGDAEVDLVINNAGYYGPKGYAFGQVDITEWHKVFAINAMGPLLVAQHLAPLLAKCENSKLVCLSSKMGSMTDNTSGGSYLYRSSKSALNAVVKSLSIDLLPQNTLCVVLHPGWVQTEMGGPNALITVEESVHGMAQTIAKLTLAQTGQFFNYNGETIPW</sequence>
<gene>
    <name evidence="2" type="ORF">BEL05_04700</name>
    <name evidence="3" type="ORF">BEL05_15910</name>
    <name evidence="1" type="ORF">TUM3794_28350</name>
</gene>
<dbReference type="EMBL" id="MCBT01000001">
    <property type="protein sequence ID" value="OEG75721.1"/>
    <property type="molecule type" value="Genomic_DNA"/>
</dbReference>
<comment type="caution">
    <text evidence="2">The sequence shown here is derived from an EMBL/GenBank/DDBJ whole genome shotgun (WGS) entry which is preliminary data.</text>
</comment>
<dbReference type="InterPro" id="IPR052184">
    <property type="entry name" value="SDR_enzymes"/>
</dbReference>
<dbReference type="Pfam" id="PF00106">
    <property type="entry name" value="adh_short"/>
    <property type="match status" value="1"/>
</dbReference>
<dbReference type="SUPFAM" id="SSF51735">
    <property type="entry name" value="NAD(P)-binding Rossmann-fold domains"/>
    <property type="match status" value="1"/>
</dbReference>
<evidence type="ECO:0000313" key="2">
    <source>
        <dbReference type="EMBL" id="OEG72284.1"/>
    </source>
</evidence>
<dbReference type="OrthoDB" id="5786478at2"/>
<dbReference type="STRING" id="23.BEL05_04700"/>
<dbReference type="PRINTS" id="PR00081">
    <property type="entry name" value="GDHRDH"/>
</dbReference>
<evidence type="ECO:0000313" key="4">
    <source>
        <dbReference type="Proteomes" id="UP000095230"/>
    </source>
</evidence>
<dbReference type="Proteomes" id="UP000095230">
    <property type="component" value="Unassembled WGS sequence"/>
</dbReference>
<protein>
    <submittedName>
        <fullName evidence="2">Short-chain dehydrogenase</fullName>
    </submittedName>
</protein>
<dbReference type="PANTHER" id="PTHR45458:SF1">
    <property type="entry name" value="SHORT CHAIN DEHYDROGENASE"/>
    <property type="match status" value="1"/>
</dbReference>
<evidence type="ECO:0000313" key="1">
    <source>
        <dbReference type="EMBL" id="GIU43215.1"/>
    </source>
</evidence>
<evidence type="ECO:0000313" key="3">
    <source>
        <dbReference type="EMBL" id="OEG75721.1"/>
    </source>
</evidence>
<dbReference type="CDD" id="cd05325">
    <property type="entry name" value="carb_red_sniffer_like_SDR_c"/>
    <property type="match status" value="1"/>
</dbReference>
<dbReference type="EMBL" id="BPEU01000021">
    <property type="protein sequence ID" value="GIU43215.1"/>
    <property type="molecule type" value="Genomic_DNA"/>
</dbReference>
<keyword evidence="5" id="KW-1185">Reference proteome</keyword>
<dbReference type="Proteomes" id="UP000773469">
    <property type="component" value="Unassembled WGS sequence"/>
</dbReference>
<dbReference type="EMBL" id="MCBT01000048">
    <property type="protein sequence ID" value="OEG72284.1"/>
    <property type="molecule type" value="Genomic_DNA"/>
</dbReference>
<organism evidence="2 4">
    <name type="scientific">Shewanella colwelliana</name>
    <name type="common">Alteromonas colwelliana</name>
    <dbReference type="NCBI Taxonomy" id="23"/>
    <lineage>
        <taxon>Bacteria</taxon>
        <taxon>Pseudomonadati</taxon>
        <taxon>Pseudomonadota</taxon>
        <taxon>Gammaproteobacteria</taxon>
        <taxon>Alteromonadales</taxon>
        <taxon>Shewanellaceae</taxon>
        <taxon>Shewanella</taxon>
    </lineage>
</organism>
<name>A0A1E5IP14_SHECO</name>
<dbReference type="Gene3D" id="3.40.50.720">
    <property type="entry name" value="NAD(P)-binding Rossmann-like Domain"/>
    <property type="match status" value="1"/>
</dbReference>
<accession>A0A1E5IP14</accession>
<evidence type="ECO:0000313" key="5">
    <source>
        <dbReference type="Proteomes" id="UP000773469"/>
    </source>
</evidence>
<dbReference type="RefSeq" id="WP_069669913.1">
    <property type="nucleotide sequence ID" value="NZ_BPEU01000021.1"/>
</dbReference>
<dbReference type="InterPro" id="IPR036291">
    <property type="entry name" value="NAD(P)-bd_dom_sf"/>
</dbReference>
<dbReference type="InterPro" id="IPR002347">
    <property type="entry name" value="SDR_fam"/>
</dbReference>